<name>A0A5B7IE02_PORTR</name>
<dbReference type="EMBL" id="VSRR010052914">
    <property type="protein sequence ID" value="MPC80069.1"/>
    <property type="molecule type" value="Genomic_DNA"/>
</dbReference>
<protein>
    <submittedName>
        <fullName evidence="1">Uncharacterized protein</fullName>
    </submittedName>
</protein>
<reference evidence="1 2" key="1">
    <citation type="submission" date="2019-05" db="EMBL/GenBank/DDBJ databases">
        <title>Another draft genome of Portunus trituberculatus and its Hox gene families provides insights of decapod evolution.</title>
        <authorList>
            <person name="Jeong J.-H."/>
            <person name="Song I."/>
            <person name="Kim S."/>
            <person name="Choi T."/>
            <person name="Kim D."/>
            <person name="Ryu S."/>
            <person name="Kim W."/>
        </authorList>
    </citation>
    <scope>NUCLEOTIDE SEQUENCE [LARGE SCALE GENOMIC DNA]</scope>
    <source>
        <tissue evidence="1">Muscle</tissue>
    </source>
</reference>
<dbReference type="Proteomes" id="UP000324222">
    <property type="component" value="Unassembled WGS sequence"/>
</dbReference>
<proteinExistence type="predicted"/>
<sequence length="34" mass="3678">MYTSYAPTRPSLSRFVPKPVRRALALATAKAAGE</sequence>
<organism evidence="1 2">
    <name type="scientific">Portunus trituberculatus</name>
    <name type="common">Swimming crab</name>
    <name type="synonym">Neptunus trituberculatus</name>
    <dbReference type="NCBI Taxonomy" id="210409"/>
    <lineage>
        <taxon>Eukaryota</taxon>
        <taxon>Metazoa</taxon>
        <taxon>Ecdysozoa</taxon>
        <taxon>Arthropoda</taxon>
        <taxon>Crustacea</taxon>
        <taxon>Multicrustacea</taxon>
        <taxon>Malacostraca</taxon>
        <taxon>Eumalacostraca</taxon>
        <taxon>Eucarida</taxon>
        <taxon>Decapoda</taxon>
        <taxon>Pleocyemata</taxon>
        <taxon>Brachyura</taxon>
        <taxon>Eubrachyura</taxon>
        <taxon>Portunoidea</taxon>
        <taxon>Portunidae</taxon>
        <taxon>Portuninae</taxon>
        <taxon>Portunus</taxon>
    </lineage>
</organism>
<accession>A0A5B7IE02</accession>
<evidence type="ECO:0000313" key="2">
    <source>
        <dbReference type="Proteomes" id="UP000324222"/>
    </source>
</evidence>
<gene>
    <name evidence="1" type="ORF">E2C01_074634</name>
</gene>
<evidence type="ECO:0000313" key="1">
    <source>
        <dbReference type="EMBL" id="MPC80069.1"/>
    </source>
</evidence>
<dbReference type="AlphaFoldDB" id="A0A5B7IE02"/>
<keyword evidence="2" id="KW-1185">Reference proteome</keyword>
<comment type="caution">
    <text evidence="1">The sequence shown here is derived from an EMBL/GenBank/DDBJ whole genome shotgun (WGS) entry which is preliminary data.</text>
</comment>